<dbReference type="SMART" id="SM00327">
    <property type="entry name" value="VWA"/>
    <property type="match status" value="1"/>
</dbReference>
<reference evidence="3 4" key="1">
    <citation type="submission" date="2021-01" db="EMBL/GenBank/DDBJ databases">
        <title>Whole genome shotgun sequence of Actinoplanes couchii NBRC 106145.</title>
        <authorList>
            <person name="Komaki H."/>
            <person name="Tamura T."/>
        </authorList>
    </citation>
    <scope>NUCLEOTIDE SEQUENCE [LARGE SCALE GENOMIC DNA]</scope>
    <source>
        <strain evidence="3 4">NBRC 106145</strain>
    </source>
</reference>
<accession>A0ABQ3XCW1</accession>
<evidence type="ECO:0000313" key="4">
    <source>
        <dbReference type="Proteomes" id="UP000612282"/>
    </source>
</evidence>
<gene>
    <name evidence="3" type="ORF">Aco03nite_047020</name>
</gene>
<evidence type="ECO:0000256" key="1">
    <source>
        <dbReference type="SAM" id="Phobius"/>
    </source>
</evidence>
<dbReference type="EMBL" id="BOMG01000057">
    <property type="protein sequence ID" value="GID56298.1"/>
    <property type="molecule type" value="Genomic_DNA"/>
</dbReference>
<dbReference type="InterPro" id="IPR002035">
    <property type="entry name" value="VWF_A"/>
</dbReference>
<dbReference type="RefSeq" id="WP_203797880.1">
    <property type="nucleotide sequence ID" value="NZ_BAAAQE010000034.1"/>
</dbReference>
<dbReference type="PROSITE" id="PS50234">
    <property type="entry name" value="VWFA"/>
    <property type="match status" value="1"/>
</dbReference>
<dbReference type="SUPFAM" id="SSF53300">
    <property type="entry name" value="vWA-like"/>
    <property type="match status" value="1"/>
</dbReference>
<dbReference type="Proteomes" id="UP000612282">
    <property type="component" value="Unassembled WGS sequence"/>
</dbReference>
<keyword evidence="4" id="KW-1185">Reference proteome</keyword>
<dbReference type="CDD" id="cd00198">
    <property type="entry name" value="vWFA"/>
    <property type="match status" value="1"/>
</dbReference>
<dbReference type="Gene3D" id="3.40.50.410">
    <property type="entry name" value="von Willebrand factor, type A domain"/>
    <property type="match status" value="1"/>
</dbReference>
<comment type="caution">
    <text evidence="3">The sequence shown here is derived from an EMBL/GenBank/DDBJ whole genome shotgun (WGS) entry which is preliminary data.</text>
</comment>
<evidence type="ECO:0000259" key="2">
    <source>
        <dbReference type="PROSITE" id="PS50234"/>
    </source>
</evidence>
<proteinExistence type="predicted"/>
<organism evidence="3 4">
    <name type="scientific">Actinoplanes couchii</name>
    <dbReference type="NCBI Taxonomy" id="403638"/>
    <lineage>
        <taxon>Bacteria</taxon>
        <taxon>Bacillati</taxon>
        <taxon>Actinomycetota</taxon>
        <taxon>Actinomycetes</taxon>
        <taxon>Micromonosporales</taxon>
        <taxon>Micromonosporaceae</taxon>
        <taxon>Actinoplanes</taxon>
    </lineage>
</organism>
<protein>
    <recommendedName>
        <fullName evidence="2">VWFA domain-containing protein</fullName>
    </recommendedName>
</protein>
<keyword evidence="1" id="KW-1133">Transmembrane helix</keyword>
<keyword evidence="1" id="KW-0472">Membrane</keyword>
<name>A0ABQ3XCW1_9ACTN</name>
<feature type="transmembrane region" description="Helical" evidence="1">
    <location>
        <begin position="12"/>
        <end position="30"/>
    </location>
</feature>
<evidence type="ECO:0000313" key="3">
    <source>
        <dbReference type="EMBL" id="GID56298.1"/>
    </source>
</evidence>
<feature type="domain" description="VWFA" evidence="2">
    <location>
        <begin position="395"/>
        <end position="591"/>
    </location>
</feature>
<dbReference type="InterPro" id="IPR036465">
    <property type="entry name" value="vWFA_dom_sf"/>
</dbReference>
<sequence length="595" mass="63901">MSGWYERWRRILGPLLGVIVIVLALLVHPLDTVPELRVCADPVTVNVVSSTEKAGPLATLADRYNAAAHDPEIRCGEIRVHKVSSGIAEELLADPDHQDAAISEADRAAVRSAHVWAPSSVVWLEQLDLDSRSGYGQRPVRSLAASPLVLAMTEATAGPLGWLDRPPTWRQAMDALGDDLFYTQENPRTSTSGAMATFLTYAAAAAGDGELAPATLTAEGLPSLSGFVRTVQSAAKGGFLNDSVEILRGWNQSANIPANTMIMVQEQMVYGFNDGLFPRYLDSRQTGRKPEVPLVAIHPVGPSGMAESIVADHPWVPLDTAGDDEKAIAEHFLSYVMKNWNVLCDAGFRSPVGNGSVGCAPARPGETAVVSLPLPDGTVRSEMVRRWLDLRSKRRITIAMDVSGSMRDERLREATRAVADGVGLMRPTDQVEIFQFAGTESHRSPYWSIRDLADVGTGWAAEAARLGSAPRDETLTKRSSVHTTVRDLYDRVAARHASGGGGTLDVLIVLSDGVNDWNDGISDAAVCAHLKKNRVDVPVHTIHYDPGIYSAEQQRDGAAALEQYANCSGVSGQAAESSSNSQALRNIMSQVLGSA</sequence>
<keyword evidence="1" id="KW-0812">Transmembrane</keyword>